<evidence type="ECO:0000313" key="1">
    <source>
        <dbReference type="EMBL" id="ADJ19455.1"/>
    </source>
</evidence>
<organism evidence="1 2">
    <name type="scientific">Acinetobacter phage 133</name>
    <dbReference type="NCBI Taxonomy" id="2919552"/>
    <lineage>
        <taxon>Viruses</taxon>
        <taxon>Duplodnaviria</taxon>
        <taxon>Heunggongvirae</taxon>
        <taxon>Uroviricota</taxon>
        <taxon>Caudoviricetes</taxon>
        <taxon>Pantevenvirales</taxon>
        <taxon>Straboviridae</taxon>
        <taxon>Tevenvirinae</taxon>
        <taxon>Centumtrigintavirus</taxon>
        <taxon>Centumtrigintavirus cv133</taxon>
        <taxon>Acinetobacter virus 133</taxon>
    </lineage>
</organism>
<evidence type="ECO:0000313" key="2">
    <source>
        <dbReference type="Proteomes" id="UP000000330"/>
    </source>
</evidence>
<dbReference type="RefSeq" id="YP_004300721.1">
    <property type="nucleotide sequence ID" value="NC_015250.1"/>
</dbReference>
<protein>
    <submittedName>
        <fullName evidence="1">Uncharacterized protein</fullName>
    </submittedName>
</protein>
<proteinExistence type="predicted"/>
<dbReference type="Proteomes" id="UP000000330">
    <property type="component" value="Segment"/>
</dbReference>
<dbReference type="GeneID" id="10323257"/>
<dbReference type="EMBL" id="HM114315">
    <property type="protein sequence ID" value="ADJ19455.1"/>
    <property type="molecule type" value="Genomic_DNA"/>
</dbReference>
<reference evidence="1 2" key="1">
    <citation type="journal article" date="2010" name="Virol. J.">
        <title>Genomes of the T4-related bacteriophages as windows on microbial genome evolution.</title>
        <authorList>
            <person name="Petrov V.M."/>
            <person name="Ratnayaka S."/>
            <person name="Nolan J.M."/>
            <person name="Miller E.S."/>
            <person name="Karam J.D."/>
        </authorList>
    </citation>
    <scope>NUCLEOTIDE SEQUENCE [LARGE SCALE GENOMIC DNA]</scope>
    <source>
        <strain evidence="1">Acj133</strain>
    </source>
</reference>
<gene>
    <name evidence="1" type="ORF">Acj133p140</name>
</gene>
<name>D9I674_9CAUD</name>
<accession>D9I674</accession>
<dbReference type="KEGG" id="vg:10323257"/>
<sequence length="115" mass="13254">MSPVFSNFGRAPVHFSGHAKQRIVQRFKLFMSKYELTNPVVFLRNDFATATINMASHMSPGKVNMRDSRYGKNSFIAKSKHIAYFGNYYEDTGVIVIKSLIHIKDLGHWNKRKSK</sequence>
<keyword evidence="2" id="KW-1185">Reference proteome</keyword>